<gene>
    <name evidence="1" type="ORF">HNR30_008840</name>
</gene>
<dbReference type="EMBL" id="JACDUR010000011">
    <property type="protein sequence ID" value="MBA2897442.1"/>
    <property type="molecule type" value="Genomic_DNA"/>
</dbReference>
<sequence>MTAHLGMLRTCRLLGAENGFALPRSRGILAWPDIALPSAQKGVRLVRQAVCNGGP</sequence>
<evidence type="ECO:0000313" key="2">
    <source>
        <dbReference type="Proteomes" id="UP000530928"/>
    </source>
</evidence>
<evidence type="ECO:0000313" key="1">
    <source>
        <dbReference type="EMBL" id="MBA2897442.1"/>
    </source>
</evidence>
<proteinExistence type="predicted"/>
<dbReference type="AlphaFoldDB" id="A0A7W0HVU9"/>
<reference evidence="1 2" key="1">
    <citation type="submission" date="2020-07" db="EMBL/GenBank/DDBJ databases">
        <title>Genomic Encyclopedia of Type Strains, Phase IV (KMG-IV): sequencing the most valuable type-strain genomes for metagenomic binning, comparative biology and taxonomic classification.</title>
        <authorList>
            <person name="Goeker M."/>
        </authorList>
    </citation>
    <scope>NUCLEOTIDE SEQUENCE [LARGE SCALE GENOMIC DNA]</scope>
    <source>
        <strain evidence="1 2">DSM 45533</strain>
    </source>
</reference>
<accession>A0A7W0HVU9</accession>
<organism evidence="1 2">
    <name type="scientific">Nonomuraea soli</name>
    <dbReference type="NCBI Taxonomy" id="1032476"/>
    <lineage>
        <taxon>Bacteria</taxon>
        <taxon>Bacillati</taxon>
        <taxon>Actinomycetota</taxon>
        <taxon>Actinomycetes</taxon>
        <taxon>Streptosporangiales</taxon>
        <taxon>Streptosporangiaceae</taxon>
        <taxon>Nonomuraea</taxon>
    </lineage>
</organism>
<protein>
    <submittedName>
        <fullName evidence="1">Uncharacterized protein</fullName>
    </submittedName>
</protein>
<keyword evidence="2" id="KW-1185">Reference proteome</keyword>
<comment type="caution">
    <text evidence="1">The sequence shown here is derived from an EMBL/GenBank/DDBJ whole genome shotgun (WGS) entry which is preliminary data.</text>
</comment>
<dbReference type="Proteomes" id="UP000530928">
    <property type="component" value="Unassembled WGS sequence"/>
</dbReference>
<name>A0A7W0HVU9_9ACTN</name>